<accession>A0A5B7IQ76</accession>
<dbReference type="EMBL" id="VSRR010065717">
    <property type="protein sequence ID" value="MPC84543.1"/>
    <property type="molecule type" value="Genomic_DNA"/>
</dbReference>
<protein>
    <submittedName>
        <fullName evidence="1">Uncharacterized protein</fullName>
    </submittedName>
</protein>
<evidence type="ECO:0000313" key="2">
    <source>
        <dbReference type="Proteomes" id="UP000324222"/>
    </source>
</evidence>
<reference evidence="1 2" key="1">
    <citation type="submission" date="2019-05" db="EMBL/GenBank/DDBJ databases">
        <title>Another draft genome of Portunus trituberculatus and its Hox gene families provides insights of decapod evolution.</title>
        <authorList>
            <person name="Jeong J.-H."/>
            <person name="Song I."/>
            <person name="Kim S."/>
            <person name="Choi T."/>
            <person name="Kim D."/>
            <person name="Ryu S."/>
            <person name="Kim W."/>
        </authorList>
    </citation>
    <scope>NUCLEOTIDE SEQUENCE [LARGE SCALE GENOMIC DNA]</scope>
    <source>
        <tissue evidence="1">Muscle</tissue>
    </source>
</reference>
<sequence length="109" mass="12094">MQGCVGGGEGKPCTGLGTLEKASMGWHWKEACMQEWGWGAVRLGHDMEETHNMEWVRDVQLYWVDGALEAVMKGHSSLYQAKHVLYYEDLSGNTNYASQAQTLSVAAAR</sequence>
<evidence type="ECO:0000313" key="1">
    <source>
        <dbReference type="EMBL" id="MPC84543.1"/>
    </source>
</evidence>
<keyword evidence="2" id="KW-1185">Reference proteome</keyword>
<dbReference type="Proteomes" id="UP000324222">
    <property type="component" value="Unassembled WGS sequence"/>
</dbReference>
<organism evidence="1 2">
    <name type="scientific">Portunus trituberculatus</name>
    <name type="common">Swimming crab</name>
    <name type="synonym">Neptunus trituberculatus</name>
    <dbReference type="NCBI Taxonomy" id="210409"/>
    <lineage>
        <taxon>Eukaryota</taxon>
        <taxon>Metazoa</taxon>
        <taxon>Ecdysozoa</taxon>
        <taxon>Arthropoda</taxon>
        <taxon>Crustacea</taxon>
        <taxon>Multicrustacea</taxon>
        <taxon>Malacostraca</taxon>
        <taxon>Eumalacostraca</taxon>
        <taxon>Eucarida</taxon>
        <taxon>Decapoda</taxon>
        <taxon>Pleocyemata</taxon>
        <taxon>Brachyura</taxon>
        <taxon>Eubrachyura</taxon>
        <taxon>Portunoidea</taxon>
        <taxon>Portunidae</taxon>
        <taxon>Portuninae</taxon>
        <taxon>Portunus</taxon>
    </lineage>
</organism>
<name>A0A5B7IQ76_PORTR</name>
<proteinExistence type="predicted"/>
<dbReference type="AlphaFoldDB" id="A0A5B7IQ76"/>
<comment type="caution">
    <text evidence="1">The sequence shown here is derived from an EMBL/GenBank/DDBJ whole genome shotgun (WGS) entry which is preliminary data.</text>
</comment>
<gene>
    <name evidence="1" type="ORF">E2C01_079283</name>
</gene>